<dbReference type="SUPFAM" id="SSF52833">
    <property type="entry name" value="Thioredoxin-like"/>
    <property type="match status" value="1"/>
</dbReference>
<dbReference type="Pfam" id="PF00578">
    <property type="entry name" value="AhpC-TSA"/>
    <property type="match status" value="1"/>
</dbReference>
<accession>A0A0M9UDK2</accession>
<dbReference type="GO" id="GO:0016491">
    <property type="term" value="F:oxidoreductase activity"/>
    <property type="evidence" value="ECO:0007669"/>
    <property type="project" value="InterPro"/>
</dbReference>
<dbReference type="Proteomes" id="UP000037784">
    <property type="component" value="Unassembled WGS sequence"/>
</dbReference>
<dbReference type="GO" id="GO:0016209">
    <property type="term" value="F:antioxidant activity"/>
    <property type="evidence" value="ECO:0007669"/>
    <property type="project" value="InterPro"/>
</dbReference>
<dbReference type="InterPro" id="IPR000866">
    <property type="entry name" value="AhpC/TSA"/>
</dbReference>
<protein>
    <recommendedName>
        <fullName evidence="1">Alkyl hydroperoxide reductase subunit C/ Thiol specific antioxidant domain-containing protein</fullName>
    </recommendedName>
</protein>
<dbReference type="InParanoid" id="A0A0M9UDK2"/>
<dbReference type="AlphaFoldDB" id="A0A0M9UDK2"/>
<gene>
    <name evidence="2" type="ORF">ARMA_2561</name>
</gene>
<feature type="domain" description="Alkyl hydroperoxide reductase subunit C/ Thiol specific antioxidant" evidence="1">
    <location>
        <begin position="5"/>
        <end position="38"/>
    </location>
</feature>
<dbReference type="OrthoDB" id="9812811at2"/>
<evidence type="ECO:0000259" key="1">
    <source>
        <dbReference type="Pfam" id="PF00578"/>
    </source>
</evidence>
<name>A0A0M9UDK2_9CHLR</name>
<evidence type="ECO:0000313" key="2">
    <source>
        <dbReference type="EMBL" id="GAP64138.1"/>
    </source>
</evidence>
<proteinExistence type="predicted"/>
<dbReference type="EMBL" id="BBZA01000226">
    <property type="protein sequence ID" value="GAP64138.1"/>
    <property type="molecule type" value="Genomic_DNA"/>
</dbReference>
<keyword evidence="3" id="KW-1185">Reference proteome</keyword>
<reference evidence="3" key="2">
    <citation type="submission" date="2015-08" db="EMBL/GenBank/DDBJ databases">
        <title>Draft Genome Sequence of a Heterotrophic Facultative Anaerobic Bacterium Ardenticatena maritima Strain 110S.</title>
        <authorList>
            <person name="Kawaichi S."/>
            <person name="Yoshida T."/>
            <person name="Sako Y."/>
            <person name="Nakamura R."/>
        </authorList>
    </citation>
    <scope>NUCLEOTIDE SEQUENCE [LARGE SCALE GENOMIC DNA]</scope>
    <source>
        <strain evidence="3">110S</strain>
    </source>
</reference>
<comment type="caution">
    <text evidence="2">The sequence shown here is derived from an EMBL/GenBank/DDBJ whole genome shotgun (WGS) entry which is preliminary data.</text>
</comment>
<evidence type="ECO:0000313" key="3">
    <source>
        <dbReference type="Proteomes" id="UP000037784"/>
    </source>
</evidence>
<sequence>MALRVGDNAPDFTLPTLDGDAFTLSAHRGHPVVLIFLRHLA</sequence>
<organism evidence="2 3">
    <name type="scientific">Ardenticatena maritima</name>
    <dbReference type="NCBI Taxonomy" id="872965"/>
    <lineage>
        <taxon>Bacteria</taxon>
        <taxon>Bacillati</taxon>
        <taxon>Chloroflexota</taxon>
        <taxon>Ardenticatenia</taxon>
        <taxon>Ardenticatenales</taxon>
        <taxon>Ardenticatenaceae</taxon>
        <taxon>Ardenticatena</taxon>
    </lineage>
</organism>
<dbReference type="Gene3D" id="3.40.30.10">
    <property type="entry name" value="Glutaredoxin"/>
    <property type="match status" value="1"/>
</dbReference>
<reference evidence="2 3" key="1">
    <citation type="journal article" date="2015" name="Genome Announc.">
        <title>Draft Genome Sequence of a Heterotrophic Facultative Anaerobic Thermophilic Bacterium, Ardenticatena maritima Strain 110ST.</title>
        <authorList>
            <person name="Kawaichi S."/>
            <person name="Yoshida T."/>
            <person name="Sako Y."/>
            <person name="Nakamura R."/>
        </authorList>
    </citation>
    <scope>NUCLEOTIDE SEQUENCE [LARGE SCALE GENOMIC DNA]</scope>
    <source>
        <strain evidence="2 3">110S</strain>
    </source>
</reference>
<dbReference type="InterPro" id="IPR036249">
    <property type="entry name" value="Thioredoxin-like_sf"/>
</dbReference>